<proteinExistence type="predicted"/>
<comment type="caution">
    <text evidence="1">The sequence shown here is derived from an EMBL/GenBank/DDBJ whole genome shotgun (WGS) entry which is preliminary data.</text>
</comment>
<dbReference type="EMBL" id="PGCI01000387">
    <property type="protein sequence ID" value="PLW27885.1"/>
    <property type="molecule type" value="Genomic_DNA"/>
</dbReference>
<dbReference type="AlphaFoldDB" id="A0A2N5TQV4"/>
<reference evidence="1 2" key="1">
    <citation type="submission" date="2017-11" db="EMBL/GenBank/DDBJ databases">
        <title>De novo assembly and phasing of dikaryotic genomes from two isolates of Puccinia coronata f. sp. avenae, the causal agent of oat crown rust.</title>
        <authorList>
            <person name="Miller M.E."/>
            <person name="Zhang Y."/>
            <person name="Omidvar V."/>
            <person name="Sperschneider J."/>
            <person name="Schwessinger B."/>
            <person name="Raley C."/>
            <person name="Palmer J.M."/>
            <person name="Garnica D."/>
            <person name="Upadhyaya N."/>
            <person name="Rathjen J."/>
            <person name="Taylor J.M."/>
            <person name="Park R.F."/>
            <person name="Dodds P.N."/>
            <person name="Hirsch C.D."/>
            <person name="Kianian S.F."/>
            <person name="Figueroa M."/>
        </authorList>
    </citation>
    <scope>NUCLEOTIDE SEQUENCE [LARGE SCALE GENOMIC DNA]</scope>
    <source>
        <strain evidence="1">12SD80</strain>
    </source>
</reference>
<gene>
    <name evidence="1" type="ORF">PCASD_22241</name>
</gene>
<protein>
    <submittedName>
        <fullName evidence="1">Uncharacterized protein</fullName>
    </submittedName>
</protein>
<sequence>MRCLAETACRYGMLVAQQQLEPVGDFVCQRDPLIHDSLNVCRQQFYRIGSDDQLSSSRLRVMSRQVATDGRDSINNLTHPAIELFYALLQSSQAESEPTCRNPPHSFLDLAHCLLQFMTIPAGGCQRNASSSHPLYWPARAAPHRALSPLRNALPSQSINLPSLYLSLLAISFPCLALLSPSVSPSITRSLPPSAPSPTQHH</sequence>
<evidence type="ECO:0000313" key="1">
    <source>
        <dbReference type="EMBL" id="PLW27885.1"/>
    </source>
</evidence>
<name>A0A2N5TQV4_9BASI</name>
<accession>A0A2N5TQV4</accession>
<evidence type="ECO:0000313" key="2">
    <source>
        <dbReference type="Proteomes" id="UP000235392"/>
    </source>
</evidence>
<organism evidence="1 2">
    <name type="scientific">Puccinia coronata f. sp. avenae</name>
    <dbReference type="NCBI Taxonomy" id="200324"/>
    <lineage>
        <taxon>Eukaryota</taxon>
        <taxon>Fungi</taxon>
        <taxon>Dikarya</taxon>
        <taxon>Basidiomycota</taxon>
        <taxon>Pucciniomycotina</taxon>
        <taxon>Pucciniomycetes</taxon>
        <taxon>Pucciniales</taxon>
        <taxon>Pucciniaceae</taxon>
        <taxon>Puccinia</taxon>
    </lineage>
</organism>
<dbReference type="Proteomes" id="UP000235392">
    <property type="component" value="Unassembled WGS sequence"/>
</dbReference>